<reference evidence="6" key="1">
    <citation type="submission" date="2016-05" db="EMBL/GenBank/DDBJ databases">
        <title>Comparative genomics of biotechnologically important yeasts.</title>
        <authorList>
            <consortium name="DOE Joint Genome Institute"/>
            <person name="Riley R."/>
            <person name="Haridas S."/>
            <person name="Wolfe K.H."/>
            <person name="Lopes M.R."/>
            <person name="Hittinger C.T."/>
            <person name="Goker M."/>
            <person name="Salamov A."/>
            <person name="Wisecaver J."/>
            <person name="Long T.M."/>
            <person name="Aerts A.L."/>
            <person name="Barry K."/>
            <person name="Choi C."/>
            <person name="Clum A."/>
            <person name="Coughlan A.Y."/>
            <person name="Deshpande S."/>
            <person name="Douglass A.P."/>
            <person name="Hanson S.J."/>
            <person name="Klenk H.-P."/>
            <person name="Labutti K."/>
            <person name="Lapidus A."/>
            <person name="Lindquist E."/>
            <person name="Lipzen A."/>
            <person name="Meier-Kolthoff J.P."/>
            <person name="Ohm R.A."/>
            <person name="Otillar R.P."/>
            <person name="Pangilinan J."/>
            <person name="Peng Y."/>
            <person name="Rokas A."/>
            <person name="Rosa C.A."/>
            <person name="Scheuner C."/>
            <person name="Sibirny A.A."/>
            <person name="Slot J.C."/>
            <person name="Stielow J.B."/>
            <person name="Sun H."/>
            <person name="Kurtzman C.P."/>
            <person name="Blackwell M."/>
            <person name="Grigoriev I.V."/>
            <person name="Jeffries T.W."/>
        </authorList>
    </citation>
    <scope>NUCLEOTIDE SEQUENCE [LARGE SCALE GENOMIC DNA]</scope>
    <source>
        <strain evidence="6">NRRL Y-12698</strain>
    </source>
</reference>
<dbReference type="RefSeq" id="XP_018982416.1">
    <property type="nucleotide sequence ID" value="XM_019126745.1"/>
</dbReference>
<evidence type="ECO:0000313" key="5">
    <source>
        <dbReference type="EMBL" id="ODQ77088.1"/>
    </source>
</evidence>
<dbReference type="GO" id="GO:0005759">
    <property type="term" value="C:mitochondrial matrix"/>
    <property type="evidence" value="ECO:0007669"/>
    <property type="project" value="UniProtKB-SubCell"/>
</dbReference>
<dbReference type="InterPro" id="IPR036714">
    <property type="entry name" value="SDH_sf"/>
</dbReference>
<dbReference type="SUPFAM" id="SSF109910">
    <property type="entry name" value="YgfY-like"/>
    <property type="match status" value="1"/>
</dbReference>
<evidence type="ECO:0000256" key="3">
    <source>
        <dbReference type="ARBA" id="ARBA00023186"/>
    </source>
</evidence>
<keyword evidence="6" id="KW-1185">Reference proteome</keyword>
<dbReference type="GO" id="GO:0006099">
    <property type="term" value="P:tricarboxylic acid cycle"/>
    <property type="evidence" value="ECO:0007669"/>
    <property type="project" value="EnsemblFungi"/>
</dbReference>
<dbReference type="GO" id="GO:0034553">
    <property type="term" value="P:mitochondrial respiratory chain complex II assembly"/>
    <property type="evidence" value="ECO:0007669"/>
    <property type="project" value="EnsemblFungi"/>
</dbReference>
<keyword evidence="2 4" id="KW-0496">Mitochondrion</keyword>
<comment type="similarity">
    <text evidence="4">Belongs to the SDHAF2 family.</text>
</comment>
<keyword evidence="3 4" id="KW-0143">Chaperone</keyword>
<dbReference type="PANTHER" id="PTHR12469">
    <property type="entry name" value="PROTEIN EMI5 HOMOLOG, MITOCHONDRIAL"/>
    <property type="match status" value="1"/>
</dbReference>
<comment type="subunit">
    <text evidence="4">Interacts with the flavoprotein subunit within the SDH catalytic dimer.</text>
</comment>
<dbReference type="HAMAP" id="MF_03057">
    <property type="entry name" value="SDHAF2"/>
    <property type="match status" value="1"/>
</dbReference>
<dbReference type="FunFam" id="1.10.150.250:FF:000002">
    <property type="entry name" value="Succinate dehydrogenase assembly factor 2, mitochondrial"/>
    <property type="match status" value="1"/>
</dbReference>
<protein>
    <recommendedName>
        <fullName evidence="4">Succinate dehydrogenase assembly factor 2, mitochondrial</fullName>
        <shortName evidence="4">SDH assembly factor 2</shortName>
        <shortName evidence="4">SDHAF2</shortName>
    </recommendedName>
</protein>
<dbReference type="OrthoDB" id="284292at2759"/>
<comment type="function">
    <text evidence="4">Plays an essential role in the assembly of succinate dehydrogenase (SDH), an enzyme complex (also referred to as respiratory complex II) that is a component of both the tricarboxylic acid (TCA) cycle and the mitochondrial electron transport chain, and which couples the oxidation of succinate to fumarate with the reduction of ubiquinone (coenzyme Q) to ubiquinol. Required for flavinylation (covalent attachment of FAD) of the flavoprotein subunit of the SDH catalytic dimer.</text>
</comment>
<accession>A0A1E3QHK7</accession>
<dbReference type="AlphaFoldDB" id="A0A1E3QHK7"/>
<proteinExistence type="inferred from homology"/>
<organism evidence="5 6">
    <name type="scientific">Babjeviella inositovora NRRL Y-12698</name>
    <dbReference type="NCBI Taxonomy" id="984486"/>
    <lineage>
        <taxon>Eukaryota</taxon>
        <taxon>Fungi</taxon>
        <taxon>Dikarya</taxon>
        <taxon>Ascomycota</taxon>
        <taxon>Saccharomycotina</taxon>
        <taxon>Pichiomycetes</taxon>
        <taxon>Serinales incertae sedis</taxon>
        <taxon>Babjeviella</taxon>
    </lineage>
</organism>
<evidence type="ECO:0000256" key="4">
    <source>
        <dbReference type="HAMAP-Rule" id="MF_03057"/>
    </source>
</evidence>
<dbReference type="PANTHER" id="PTHR12469:SF2">
    <property type="entry name" value="SUCCINATE DEHYDROGENASE ASSEMBLY FACTOR 2, MITOCHONDRIAL"/>
    <property type="match status" value="1"/>
</dbReference>
<evidence type="ECO:0000256" key="2">
    <source>
        <dbReference type="ARBA" id="ARBA00023128"/>
    </source>
</evidence>
<sequence length="146" mass="17359">MLASLRTVRFTRHFTSVAKALNAKAPKPLELKMRIEPIPRPNEPLETKRARLVYQSRKRGILETDLLLSQFAKLYLPSMSMEEMVEFDQLMDEADWDIYYWATKNYTVNPMPQKWQESALMMKLQVMSENKEKRLLRMPELHDIKN</sequence>
<dbReference type="EMBL" id="KV454443">
    <property type="protein sequence ID" value="ODQ77088.1"/>
    <property type="molecule type" value="Genomic_DNA"/>
</dbReference>
<comment type="subcellular location">
    <subcellularLocation>
        <location evidence="1 4">Mitochondrion matrix</location>
    </subcellularLocation>
</comment>
<evidence type="ECO:0000313" key="6">
    <source>
        <dbReference type="Proteomes" id="UP000094336"/>
    </source>
</evidence>
<dbReference type="Gene3D" id="1.10.150.250">
    <property type="entry name" value="Flavinator of succinate dehydrogenase"/>
    <property type="match status" value="1"/>
</dbReference>
<dbReference type="GeneID" id="30144599"/>
<evidence type="ECO:0000256" key="1">
    <source>
        <dbReference type="ARBA" id="ARBA00004305"/>
    </source>
</evidence>
<dbReference type="STRING" id="984486.A0A1E3QHK7"/>
<dbReference type="GO" id="GO:0006121">
    <property type="term" value="P:mitochondrial electron transport, succinate to ubiquinone"/>
    <property type="evidence" value="ECO:0007669"/>
    <property type="project" value="UniProtKB-UniRule"/>
</dbReference>
<dbReference type="InterPro" id="IPR028882">
    <property type="entry name" value="SDHAF2"/>
</dbReference>
<dbReference type="InterPro" id="IPR005631">
    <property type="entry name" value="SDH"/>
</dbReference>
<dbReference type="Proteomes" id="UP000094336">
    <property type="component" value="Unassembled WGS sequence"/>
</dbReference>
<gene>
    <name evidence="5" type="ORF">BABINDRAFT_10451</name>
</gene>
<dbReference type="Pfam" id="PF03937">
    <property type="entry name" value="Sdh5"/>
    <property type="match status" value="1"/>
</dbReference>
<name>A0A1E3QHK7_9ASCO</name>